<gene>
    <name evidence="2" type="primary">ugpB</name>
    <name evidence="2" type="ORF">AlmWB_02620</name>
</gene>
<feature type="transmembrane region" description="Helical" evidence="1">
    <location>
        <begin position="14"/>
        <end position="35"/>
    </location>
</feature>
<dbReference type="PANTHER" id="PTHR43649">
    <property type="entry name" value="ARABINOSE-BINDING PROTEIN-RELATED"/>
    <property type="match status" value="1"/>
</dbReference>
<keyword evidence="3" id="KW-1185">Reference proteome</keyword>
<name>A0A0L0MKL3_9MOLU</name>
<dbReference type="PANTHER" id="PTHR43649:SF12">
    <property type="entry name" value="DIACETYLCHITOBIOSE BINDING PROTEIN DASA"/>
    <property type="match status" value="1"/>
</dbReference>
<dbReference type="Proteomes" id="UP000037086">
    <property type="component" value="Unassembled WGS sequence"/>
</dbReference>
<comment type="caution">
    <text evidence="2">The sequence shown here is derived from an EMBL/GenBank/DDBJ whole genome shotgun (WGS) entry which is preliminary data.</text>
</comment>
<keyword evidence="1" id="KW-0812">Transmembrane</keyword>
<reference evidence="2 3" key="1">
    <citation type="journal article" date="2015" name="BMC Microbiol.">
        <title>'Candidatus Phytoplasma phoenicium' associated with almond witches'-broom disease: from draft genome to genetic diversity among strain populations.</title>
        <authorList>
            <person name="Quaglino F."/>
            <person name="Kube M."/>
            <person name="Jawhari M."/>
            <person name="Abou-Jawdah Y."/>
            <person name="Siewert C."/>
            <person name="Choueiri E."/>
            <person name="Sobh H."/>
            <person name="Casati P."/>
            <person name="Tedeschi R."/>
            <person name="Molino Lova M."/>
            <person name="Alma A."/>
            <person name="Bianco P.A."/>
        </authorList>
    </citation>
    <scope>NUCLEOTIDE SEQUENCE [LARGE SCALE GENOMIC DNA]</scope>
    <source>
        <strain evidence="2 3">SA213</strain>
    </source>
</reference>
<dbReference type="InterPro" id="IPR006059">
    <property type="entry name" value="SBP"/>
</dbReference>
<dbReference type="PATRIC" id="fig|198422.3.peg.255"/>
<dbReference type="InterPro" id="IPR050490">
    <property type="entry name" value="Bact_solute-bd_prot1"/>
</dbReference>
<dbReference type="RefSeq" id="WP_050337327.1">
    <property type="nucleotide sequence ID" value="NZ_JPSQ01000057.1"/>
</dbReference>
<keyword evidence="1" id="KW-1133">Transmembrane helix</keyword>
<evidence type="ECO:0000256" key="1">
    <source>
        <dbReference type="SAM" id="Phobius"/>
    </source>
</evidence>
<dbReference type="SUPFAM" id="SSF53850">
    <property type="entry name" value="Periplasmic binding protein-like II"/>
    <property type="match status" value="1"/>
</dbReference>
<dbReference type="EMBL" id="JPSQ01000057">
    <property type="protein sequence ID" value="KND62549.1"/>
    <property type="molecule type" value="Genomic_DNA"/>
</dbReference>
<dbReference type="Pfam" id="PF13416">
    <property type="entry name" value="SBP_bac_8"/>
    <property type="match status" value="1"/>
</dbReference>
<keyword evidence="1" id="KW-0472">Membrane</keyword>
<dbReference type="OrthoDB" id="383712at2"/>
<evidence type="ECO:0000313" key="3">
    <source>
        <dbReference type="Proteomes" id="UP000037086"/>
    </source>
</evidence>
<sequence length="531" mass="64030">MVLKDKWTNIPKKFIKDIFFVILLFFILFIFILIINTTKTPNKPEDFQPTYQKVSEWFKKYNTEEQQQEYFRNSKMKKVEIVFWHNLFPEEIKVMQKIVKEFEEKYTQIKVRINHKGGWEEITRSVTNALPINKQPHLVVSYPDHIEIYSKSNKVVPLNEFITQDKAKNNEQIQKQIFPDFLQQDSNKNNYLPFLKTTEVMFYNKDLFQKIRGLKNQKEEVLIDQYGEIKKSNIEWSDMEIICEALKKTISNPDFIPIIYESESNVINYNYRYEYNDENEKNFPTTKEEATKLLKNYQPLLRTIRYFKKLYDKQYLTTSKLNKKNKNAKDLFYKGKYGIFISSTRRTNNFFDLNFELGFHQIPIMNKEKKDQNKVKGTNLAQGSNINLFYSPKEDEMIASWMFLKYLVSMQTYEKLFNEKSGLCIVRKDLIDKLQKQYDDKKKLLPKNTKKQGKEFVKLEFLKFALELAKPEENRQNRKFFITPFFEDVYIFRDLLKDLFVKILSLELQGREMEKQIDKIFQEAYERFTTI</sequence>
<accession>A0A0L0MKL3</accession>
<dbReference type="AlphaFoldDB" id="A0A0L0MKL3"/>
<evidence type="ECO:0000313" key="2">
    <source>
        <dbReference type="EMBL" id="KND62549.1"/>
    </source>
</evidence>
<proteinExistence type="predicted"/>
<dbReference type="Gene3D" id="3.40.190.10">
    <property type="entry name" value="Periplasmic binding protein-like II"/>
    <property type="match status" value="1"/>
</dbReference>
<organism evidence="2 3">
    <name type="scientific">Candidatus Phytoplasma phoenicium</name>
    <dbReference type="NCBI Taxonomy" id="198422"/>
    <lineage>
        <taxon>Bacteria</taxon>
        <taxon>Bacillati</taxon>
        <taxon>Mycoplasmatota</taxon>
        <taxon>Mollicutes</taxon>
        <taxon>Acholeplasmatales</taxon>
        <taxon>Acholeplasmataceae</taxon>
        <taxon>Candidatus Phytoplasma</taxon>
        <taxon>16SrIX (Pigeon pea witches'-broom group)</taxon>
    </lineage>
</organism>
<protein>
    <submittedName>
        <fullName evidence="2">Glycerol-3-phosphate ABC transporter, periplasmic glycerol-3-phosphate-binding protein</fullName>
    </submittedName>
</protein>